<proteinExistence type="predicted"/>
<dbReference type="PANTHER" id="PTHR42924">
    <property type="entry name" value="EXONUCLEASE"/>
    <property type="match status" value="1"/>
</dbReference>
<dbReference type="CDD" id="cd07432">
    <property type="entry name" value="PHP_HisPPase"/>
    <property type="match status" value="1"/>
</dbReference>
<dbReference type="RefSeq" id="WP_379529195.1">
    <property type="nucleotide sequence ID" value="NZ_JBHSBI010000008.1"/>
</dbReference>
<evidence type="ECO:0000256" key="1">
    <source>
        <dbReference type="SAM" id="MobiDB-lite"/>
    </source>
</evidence>
<sequence>METPLRVNGDVRSAPEPSPSSSRDAAPGSELERHRRRTVRPPAADRPTRSTRTVRAQLTSDRSCSTRGYAAGVARGRGWYRGDCHVHSASSKGGELTPEQLAAAARALGLDFVAVTEHNTAETHDVWSSLAGDDLLVILGQEVVTHTGHWLALGIQPGQVVEGRYRVRDDVIDRHIDRVHEAGGLCVAAHPHAPYPSGDLMYPFELFDAVEVWNGQWTSDLPWNADNEAALAEWGRGLAADIHAGRWRPAMGNSDTHLEGQIGIPHTVVLAEEPSTEAVLAGIRAGRSWIAESAAVELSFWASAGERNAGIGERLTAGDGPVVVRADVRGVSSGVVSFHTDRGKAHRVSLPADGSGVVEWRTDAEESAFVRIEVRHPGGGMAALTNPTILADPTTDGCPGRASAV</sequence>
<dbReference type="SUPFAM" id="SSF89550">
    <property type="entry name" value="PHP domain-like"/>
    <property type="match status" value="1"/>
</dbReference>
<feature type="region of interest" description="Disordered" evidence="1">
    <location>
        <begin position="1"/>
        <end position="60"/>
    </location>
</feature>
<protein>
    <submittedName>
        <fullName evidence="3">CehA/McbA family metallohydrolase</fullName>
    </submittedName>
</protein>
<dbReference type="Pfam" id="PF02811">
    <property type="entry name" value="PHP"/>
    <property type="match status" value="1"/>
</dbReference>
<feature type="compositionally biased region" description="Polar residues" evidence="1">
    <location>
        <begin position="50"/>
        <end position="60"/>
    </location>
</feature>
<keyword evidence="4" id="KW-1185">Reference proteome</keyword>
<reference evidence="4" key="1">
    <citation type="journal article" date="2019" name="Int. J. Syst. Evol. Microbiol.">
        <title>The Global Catalogue of Microorganisms (GCM) 10K type strain sequencing project: providing services to taxonomists for standard genome sequencing and annotation.</title>
        <authorList>
            <consortium name="The Broad Institute Genomics Platform"/>
            <consortium name="The Broad Institute Genome Sequencing Center for Infectious Disease"/>
            <person name="Wu L."/>
            <person name="Ma J."/>
        </authorList>
    </citation>
    <scope>NUCLEOTIDE SEQUENCE [LARGE SCALE GENOMIC DNA]</scope>
    <source>
        <strain evidence="4">TBRC 1276</strain>
    </source>
</reference>
<dbReference type="InterPro" id="IPR052018">
    <property type="entry name" value="PHP_domain"/>
</dbReference>
<dbReference type="InterPro" id="IPR016195">
    <property type="entry name" value="Pol/histidinol_Pase-like"/>
</dbReference>
<comment type="caution">
    <text evidence="3">The sequence shown here is derived from an EMBL/GenBank/DDBJ whole genome shotgun (WGS) entry which is preliminary data.</text>
</comment>
<evidence type="ECO:0000259" key="2">
    <source>
        <dbReference type="SMART" id="SM00481"/>
    </source>
</evidence>
<dbReference type="Gene3D" id="3.20.20.140">
    <property type="entry name" value="Metal-dependent hydrolases"/>
    <property type="match status" value="1"/>
</dbReference>
<dbReference type="NCBIfam" id="NF038032">
    <property type="entry name" value="CehA_McbA_metalo"/>
    <property type="match status" value="1"/>
</dbReference>
<dbReference type="EMBL" id="JBHSBI010000008">
    <property type="protein sequence ID" value="MFC4009135.1"/>
    <property type="molecule type" value="Genomic_DNA"/>
</dbReference>
<dbReference type="Proteomes" id="UP001595851">
    <property type="component" value="Unassembled WGS sequence"/>
</dbReference>
<accession>A0ABV8G817</accession>
<feature type="compositionally biased region" description="Low complexity" evidence="1">
    <location>
        <begin position="19"/>
        <end position="29"/>
    </location>
</feature>
<organism evidence="3 4">
    <name type="scientific">Nonomuraea purpurea</name>
    <dbReference type="NCBI Taxonomy" id="1849276"/>
    <lineage>
        <taxon>Bacteria</taxon>
        <taxon>Bacillati</taxon>
        <taxon>Actinomycetota</taxon>
        <taxon>Actinomycetes</taxon>
        <taxon>Streptosporangiales</taxon>
        <taxon>Streptosporangiaceae</taxon>
        <taxon>Nonomuraea</taxon>
    </lineage>
</organism>
<dbReference type="SMART" id="SM00481">
    <property type="entry name" value="POLIIIAc"/>
    <property type="match status" value="1"/>
</dbReference>
<evidence type="ECO:0000313" key="4">
    <source>
        <dbReference type="Proteomes" id="UP001595851"/>
    </source>
</evidence>
<dbReference type="PANTHER" id="PTHR42924:SF3">
    <property type="entry name" value="POLYMERASE_HISTIDINOL PHOSPHATASE N-TERMINAL DOMAIN-CONTAINING PROTEIN"/>
    <property type="match status" value="1"/>
</dbReference>
<feature type="domain" description="Polymerase/histidinol phosphatase N-terminal" evidence="2">
    <location>
        <begin position="82"/>
        <end position="147"/>
    </location>
</feature>
<name>A0ABV8G817_9ACTN</name>
<evidence type="ECO:0000313" key="3">
    <source>
        <dbReference type="EMBL" id="MFC4009135.1"/>
    </source>
</evidence>
<dbReference type="InterPro" id="IPR004013">
    <property type="entry name" value="PHP_dom"/>
</dbReference>
<dbReference type="InterPro" id="IPR003141">
    <property type="entry name" value="Pol/His_phosphatase_N"/>
</dbReference>
<gene>
    <name evidence="3" type="ORF">ACFOY2_18020</name>
</gene>